<evidence type="ECO:0000259" key="2">
    <source>
        <dbReference type="Pfam" id="PF15966"/>
    </source>
</evidence>
<proteinExistence type="predicted"/>
<dbReference type="PANTHER" id="PTHR15933">
    <property type="entry name" value="PROTEIN CBG16327"/>
    <property type="match status" value="1"/>
</dbReference>
<dbReference type="InterPro" id="IPR001810">
    <property type="entry name" value="F-box_dom"/>
</dbReference>
<feature type="non-terminal residue" evidence="3">
    <location>
        <position position="1"/>
    </location>
</feature>
<dbReference type="InterPro" id="IPR031890">
    <property type="entry name" value="Fbxo30/Fbxo40"/>
</dbReference>
<protein>
    <submittedName>
        <fullName evidence="3">FBX30</fullName>
    </submittedName>
</protein>
<evidence type="ECO:0000256" key="1">
    <source>
        <dbReference type="SAM" id="MobiDB-lite"/>
    </source>
</evidence>
<feature type="compositionally biased region" description="Polar residues" evidence="1">
    <location>
        <begin position="91"/>
        <end position="111"/>
    </location>
</feature>
<organism evidence="3">
    <name type="scientific">Poeciliopsis prolifica</name>
    <name type="common">blackstripe livebearer</name>
    <dbReference type="NCBI Taxonomy" id="188132"/>
    <lineage>
        <taxon>Eukaryota</taxon>
        <taxon>Metazoa</taxon>
        <taxon>Chordata</taxon>
        <taxon>Craniata</taxon>
        <taxon>Vertebrata</taxon>
        <taxon>Euteleostomi</taxon>
        <taxon>Actinopterygii</taxon>
        <taxon>Neopterygii</taxon>
        <taxon>Teleostei</taxon>
        <taxon>Neoteleostei</taxon>
        <taxon>Acanthomorphata</taxon>
        <taxon>Ovalentaria</taxon>
        <taxon>Atherinomorphae</taxon>
        <taxon>Cyprinodontiformes</taxon>
        <taxon>Poeciliidae</taxon>
        <taxon>Poeciliinae</taxon>
        <taxon>Poeciliopsis</taxon>
    </lineage>
</organism>
<dbReference type="PANTHER" id="PTHR15933:SF21">
    <property type="entry name" value="F-BOX ONLY PROTEIN 40"/>
    <property type="match status" value="1"/>
</dbReference>
<dbReference type="EMBL" id="GBYX01475531">
    <property type="protein sequence ID" value="JAO06145.1"/>
    <property type="molecule type" value="Transcribed_RNA"/>
</dbReference>
<name>A0A0S7EM50_9TELE</name>
<feature type="region of interest" description="Disordered" evidence="1">
    <location>
        <begin position="89"/>
        <end position="111"/>
    </location>
</feature>
<gene>
    <name evidence="3" type="primary">FBX30</name>
</gene>
<dbReference type="AlphaFoldDB" id="A0A0S7EM50"/>
<dbReference type="GO" id="GO:0061630">
    <property type="term" value="F:ubiquitin protein ligase activity"/>
    <property type="evidence" value="ECO:0007669"/>
    <property type="project" value="InterPro"/>
</dbReference>
<dbReference type="Pfam" id="PF15966">
    <property type="entry name" value="F-box_4"/>
    <property type="match status" value="1"/>
</dbReference>
<accession>A0A0S7EM50</accession>
<sequence length="111" mass="12449">VPAGPGVPPHEAGLLSLLQDRGMVTLRWERSSSLHGRAKWTSKPVWEFSHLFSAVDSWNMADIPPISAHLKVCPFYQKTEQKERVALPFMTGNQQKSPKGQSLLTHFTGQR</sequence>
<feature type="domain" description="F-box" evidence="2">
    <location>
        <begin position="16"/>
        <end position="90"/>
    </location>
</feature>
<dbReference type="GO" id="GO:0005737">
    <property type="term" value="C:cytoplasm"/>
    <property type="evidence" value="ECO:0007669"/>
    <property type="project" value="TreeGrafter"/>
</dbReference>
<evidence type="ECO:0000313" key="3">
    <source>
        <dbReference type="EMBL" id="JAO06145.1"/>
    </source>
</evidence>
<reference evidence="3" key="1">
    <citation type="submission" date="2014-12" db="EMBL/GenBank/DDBJ databases">
        <title>Parallel Evolution in Life History Adaptation Evident in the Tissue-Specific Poeciliopsis prolifica transcriptome.</title>
        <authorList>
            <person name="Jue N.K."/>
            <person name="Foley R.J."/>
            <person name="Obergfell C."/>
            <person name="Reznick D.N."/>
            <person name="O'Neill R.J."/>
            <person name="O'Neill M.J."/>
        </authorList>
    </citation>
    <scope>NUCLEOTIDE SEQUENCE</scope>
</reference>